<evidence type="ECO:0000313" key="2">
    <source>
        <dbReference type="EMBL" id="KTB31335.1"/>
    </source>
</evidence>
<accession>A0A0W0F4T2</accession>
<evidence type="ECO:0000259" key="1">
    <source>
        <dbReference type="PROSITE" id="PS50097"/>
    </source>
</evidence>
<dbReference type="InterPro" id="IPR011333">
    <property type="entry name" value="SKP1/BTB/POZ_sf"/>
</dbReference>
<dbReference type="InterPro" id="IPR000210">
    <property type="entry name" value="BTB/POZ_dom"/>
</dbReference>
<dbReference type="PROSITE" id="PS50097">
    <property type="entry name" value="BTB"/>
    <property type="match status" value="1"/>
</dbReference>
<gene>
    <name evidence="2" type="ORF">WG66_16084</name>
</gene>
<evidence type="ECO:0000313" key="3">
    <source>
        <dbReference type="Proteomes" id="UP000054988"/>
    </source>
</evidence>
<proteinExistence type="predicted"/>
<dbReference type="AlphaFoldDB" id="A0A0W0F4T2"/>
<name>A0A0W0F4T2_MONRR</name>
<reference evidence="2 3" key="1">
    <citation type="submission" date="2015-12" db="EMBL/GenBank/DDBJ databases">
        <title>Draft genome sequence of Moniliophthora roreri, the causal agent of frosty pod rot of cacao.</title>
        <authorList>
            <person name="Aime M.C."/>
            <person name="Diaz-Valderrama J.R."/>
            <person name="Kijpornyongpan T."/>
            <person name="Phillips-Mora W."/>
        </authorList>
    </citation>
    <scope>NUCLEOTIDE SEQUENCE [LARGE SCALE GENOMIC DNA]</scope>
    <source>
        <strain evidence="2 3">MCA 2952</strain>
    </source>
</reference>
<dbReference type="eggNOG" id="ENOG502SM5B">
    <property type="taxonomic scope" value="Eukaryota"/>
</dbReference>
<comment type="caution">
    <text evidence="2">The sequence shown here is derived from an EMBL/GenBank/DDBJ whole genome shotgun (WGS) entry which is preliminary data.</text>
</comment>
<feature type="domain" description="BTB" evidence="1">
    <location>
        <begin position="14"/>
        <end position="103"/>
    </location>
</feature>
<protein>
    <recommendedName>
        <fullName evidence="1">BTB domain-containing protein</fullName>
    </recommendedName>
</protein>
<organism evidence="2 3">
    <name type="scientific">Moniliophthora roreri</name>
    <name type="common">Frosty pod rot fungus</name>
    <name type="synonym">Monilia roreri</name>
    <dbReference type="NCBI Taxonomy" id="221103"/>
    <lineage>
        <taxon>Eukaryota</taxon>
        <taxon>Fungi</taxon>
        <taxon>Dikarya</taxon>
        <taxon>Basidiomycota</taxon>
        <taxon>Agaricomycotina</taxon>
        <taxon>Agaricomycetes</taxon>
        <taxon>Agaricomycetidae</taxon>
        <taxon>Agaricales</taxon>
        <taxon>Marasmiineae</taxon>
        <taxon>Marasmiaceae</taxon>
        <taxon>Moniliophthora</taxon>
    </lineage>
</organism>
<dbReference type="Proteomes" id="UP000054988">
    <property type="component" value="Unassembled WGS sequence"/>
</dbReference>
<dbReference type="EMBL" id="LATX01002333">
    <property type="protein sequence ID" value="KTB31335.1"/>
    <property type="molecule type" value="Genomic_DNA"/>
</dbReference>
<sequence>MPSSKSPRFWLDDADAIIQVQTPGSEAGDTLYKVHISKLSDQSPYFHSAFTNAQHKGPAVLDEIESGISNLHYANINRDRGVSPGDLDVLLDHLYRQNTLSAESEYQRIASVLRISRPDQLDFPQIREQAVECFTSLFPTEPDVLATFRFDCAEDAMAVAMQNNIQEAQKPLLYYLVTQSHLDAFPSWIKPAEIDRITEQVMALMQRLIDQFTPILFTPPATSHMECTDIVADRWMGLVITPALNEGGTGKPLEELERMKRLDWEKEGVCASCAKDKRDEWTQEQQTIWKLLDGWIEEVQR</sequence>
<dbReference type="Gene3D" id="3.30.710.10">
    <property type="entry name" value="Potassium Channel Kv1.1, Chain A"/>
    <property type="match status" value="1"/>
</dbReference>